<feature type="region of interest" description="Disordered" evidence="1">
    <location>
        <begin position="309"/>
        <end position="330"/>
    </location>
</feature>
<organism evidence="3 4">
    <name type="scientific">Streptomyces chisholmiae</name>
    <dbReference type="NCBI Taxonomy" id="3075540"/>
    <lineage>
        <taxon>Bacteria</taxon>
        <taxon>Bacillati</taxon>
        <taxon>Actinomycetota</taxon>
        <taxon>Actinomycetes</taxon>
        <taxon>Kitasatosporales</taxon>
        <taxon>Streptomycetaceae</taxon>
        <taxon>Streptomyces</taxon>
    </lineage>
</organism>
<comment type="caution">
    <text evidence="3">The sequence shown here is derived from an EMBL/GenBank/DDBJ whole genome shotgun (WGS) entry which is preliminary data.</text>
</comment>
<gene>
    <name evidence="3" type="ORF">RM844_27510</name>
</gene>
<evidence type="ECO:0000256" key="1">
    <source>
        <dbReference type="SAM" id="MobiDB-lite"/>
    </source>
</evidence>
<keyword evidence="2" id="KW-0472">Membrane</keyword>
<feature type="transmembrane region" description="Helical" evidence="2">
    <location>
        <begin position="55"/>
        <end position="75"/>
    </location>
</feature>
<evidence type="ECO:0000313" key="4">
    <source>
        <dbReference type="Proteomes" id="UP001183410"/>
    </source>
</evidence>
<feature type="transmembrane region" description="Helical" evidence="2">
    <location>
        <begin position="18"/>
        <end position="35"/>
    </location>
</feature>
<dbReference type="EMBL" id="JAVREO010000022">
    <property type="protein sequence ID" value="MDT0270033.1"/>
    <property type="molecule type" value="Genomic_DNA"/>
</dbReference>
<keyword evidence="4" id="KW-1185">Reference proteome</keyword>
<dbReference type="Pfam" id="PF10935">
    <property type="entry name" value="DUF2637"/>
    <property type="match status" value="1"/>
</dbReference>
<dbReference type="InterPro" id="IPR021235">
    <property type="entry name" value="DUF2637"/>
</dbReference>
<evidence type="ECO:0000313" key="3">
    <source>
        <dbReference type="EMBL" id="MDT0270033.1"/>
    </source>
</evidence>
<evidence type="ECO:0000256" key="2">
    <source>
        <dbReference type="SAM" id="Phobius"/>
    </source>
</evidence>
<keyword evidence="2" id="KW-1133">Transmembrane helix</keyword>
<feature type="transmembrane region" description="Helical" evidence="2">
    <location>
        <begin position="119"/>
        <end position="140"/>
    </location>
</feature>
<accession>A0ABU2JYE5</accession>
<dbReference type="Proteomes" id="UP001183410">
    <property type="component" value="Unassembled WGS sequence"/>
</dbReference>
<proteinExistence type="predicted"/>
<feature type="region of interest" description="Disordered" evidence="1">
    <location>
        <begin position="239"/>
        <end position="275"/>
    </location>
</feature>
<keyword evidence="2" id="KW-0812">Transmembrane</keyword>
<dbReference type="RefSeq" id="WP_311670111.1">
    <property type="nucleotide sequence ID" value="NZ_JAVREO010000022.1"/>
</dbReference>
<feature type="compositionally biased region" description="Basic residues" evidence="1">
    <location>
        <begin position="252"/>
        <end position="266"/>
    </location>
</feature>
<protein>
    <submittedName>
        <fullName evidence="3">DUF2637 domain-containing protein</fullName>
    </submittedName>
</protein>
<sequence length="330" mass="36598">MTTETVTAPPPLGRAEKWLLVVAVVVGAGVGALGLVSSFDALSAAAERWGFSHPWILPVGIDAAIPTFTLANLLLIRMDMRLAWVRAVPWVLTLVTCWLNIAAGGSLSAKVAHGTMPLLWVVLSEIVAHVYAVRIGAVTGRRMERVRRSRWFLAPFSTFALWRRMVLWEVTSYRMALGRERERQLARADLRETYGRGWRRKAPRRERMLLKLGELAPEDAEPTPVVICERGGLLEVPAVPPAALEKEPERPKPKRTRKPAKAKAPARRSDAELVAEAREKTADWAVGQLTADRLRTTLRIAPDRARALRDTLRAERQQAPNGVESEAVAA</sequence>
<reference evidence="4" key="1">
    <citation type="submission" date="2023-07" db="EMBL/GenBank/DDBJ databases">
        <title>30 novel species of actinomycetes from the DSMZ collection.</title>
        <authorList>
            <person name="Nouioui I."/>
        </authorList>
    </citation>
    <scope>NUCLEOTIDE SEQUENCE [LARGE SCALE GENOMIC DNA]</scope>
    <source>
        <strain evidence="4">DSM 44915</strain>
    </source>
</reference>
<feature type="transmembrane region" description="Helical" evidence="2">
    <location>
        <begin position="87"/>
        <end position="107"/>
    </location>
</feature>
<name>A0ABU2JYE5_9ACTN</name>